<reference evidence="9 10" key="1">
    <citation type="submission" date="2023-07" db="EMBL/GenBank/DDBJ databases">
        <title>Genomic Encyclopedia of Type Strains, Phase IV (KMG-IV): sequencing the most valuable type-strain genomes for metagenomic binning, comparative biology and taxonomic classification.</title>
        <authorList>
            <person name="Goeker M."/>
        </authorList>
    </citation>
    <scope>NUCLEOTIDE SEQUENCE [LARGE SCALE GENOMIC DNA]</scope>
    <source>
        <strain evidence="9 10">DSM 12751</strain>
    </source>
</reference>
<feature type="domain" description="Large ribosomal subunit protein bL25 L25" evidence="7">
    <location>
        <begin position="4"/>
        <end position="90"/>
    </location>
</feature>
<feature type="compositionally biased region" description="Basic and acidic residues" evidence="6">
    <location>
        <begin position="207"/>
        <end position="217"/>
    </location>
</feature>
<feature type="domain" description="Large ribosomal subunit protein bL25 beta" evidence="8">
    <location>
        <begin position="100"/>
        <end position="180"/>
    </location>
</feature>
<evidence type="ECO:0000256" key="4">
    <source>
        <dbReference type="ARBA" id="ARBA00023274"/>
    </source>
</evidence>
<dbReference type="InterPro" id="IPR029751">
    <property type="entry name" value="Ribosomal_L25_dom"/>
</dbReference>
<dbReference type="EMBL" id="JAUSTY010000017">
    <property type="protein sequence ID" value="MDQ0167580.1"/>
    <property type="molecule type" value="Genomic_DNA"/>
</dbReference>
<feature type="region of interest" description="Disordered" evidence="6">
    <location>
        <begin position="180"/>
        <end position="217"/>
    </location>
</feature>
<dbReference type="NCBIfam" id="TIGR00731">
    <property type="entry name" value="bL25_bact_ctc"/>
    <property type="match status" value="1"/>
</dbReference>
<accession>A0ABT9W3Z8</accession>
<proteinExistence type="inferred from homology"/>
<evidence type="ECO:0000256" key="6">
    <source>
        <dbReference type="SAM" id="MobiDB-lite"/>
    </source>
</evidence>
<comment type="function">
    <text evidence="5">This is one of the proteins that binds to the 5S RNA in the ribosome where it forms part of the central protuberance.</text>
</comment>
<evidence type="ECO:0000259" key="7">
    <source>
        <dbReference type="Pfam" id="PF01386"/>
    </source>
</evidence>
<evidence type="ECO:0000256" key="3">
    <source>
        <dbReference type="ARBA" id="ARBA00022980"/>
    </source>
</evidence>
<dbReference type="Pfam" id="PF14693">
    <property type="entry name" value="Ribosomal_TL5_C"/>
    <property type="match status" value="1"/>
</dbReference>
<comment type="similarity">
    <text evidence="5">Belongs to the bacterial ribosomal protein bL25 family. CTC subfamily.</text>
</comment>
<sequence length="217" mass="24355">MQTLQAEQRESLQKSYMNEQRSLGKVPAVVYGRNIDSTSIFVEEAELIKLIRDHGSNVLVQLKWGSGSSTVMIVDVQKNPLKEQVVHVDFQEINLKQKTIVEVPIEWVGEEAVMKDKAVLQKQAHVLEVETLPADIPERIQIDVSKMEIGDQLTIADVQVEGNFELVADQETVIVSVLPPTLETDPEEPQIDEEAEPALVEGEEESTDKAEEKEENE</sequence>
<keyword evidence="1 5" id="KW-0699">rRNA-binding</keyword>
<dbReference type="Gene3D" id="2.40.240.10">
    <property type="entry name" value="Ribosomal Protein L25, Chain P"/>
    <property type="match status" value="1"/>
</dbReference>
<dbReference type="PANTHER" id="PTHR33284:SF1">
    <property type="entry name" value="RIBOSOMAL PROTEIN L25_GLN-TRNA SYNTHETASE, ANTI-CODON-BINDING DOMAIN-CONTAINING PROTEIN"/>
    <property type="match status" value="1"/>
</dbReference>
<organism evidence="9 10">
    <name type="scientific">Caldalkalibacillus horti</name>
    <dbReference type="NCBI Taxonomy" id="77523"/>
    <lineage>
        <taxon>Bacteria</taxon>
        <taxon>Bacillati</taxon>
        <taxon>Bacillota</taxon>
        <taxon>Bacilli</taxon>
        <taxon>Bacillales</taxon>
        <taxon>Bacillaceae</taxon>
        <taxon>Caldalkalibacillus</taxon>
    </lineage>
</organism>
<dbReference type="Proteomes" id="UP001235840">
    <property type="component" value="Unassembled WGS sequence"/>
</dbReference>
<dbReference type="InterPro" id="IPR020057">
    <property type="entry name" value="Ribosomal_bL25_b-dom"/>
</dbReference>
<dbReference type="PANTHER" id="PTHR33284">
    <property type="entry name" value="RIBOSOMAL PROTEIN L25/GLN-TRNA SYNTHETASE, ANTI-CODON-BINDING DOMAIN-CONTAINING PROTEIN"/>
    <property type="match status" value="1"/>
</dbReference>
<dbReference type="Pfam" id="PF01386">
    <property type="entry name" value="Ribosomal_L25p"/>
    <property type="match status" value="1"/>
</dbReference>
<name>A0ABT9W3Z8_9BACI</name>
<comment type="caution">
    <text evidence="9">The sequence shown here is derived from an EMBL/GenBank/DDBJ whole genome shotgun (WGS) entry which is preliminary data.</text>
</comment>
<dbReference type="RefSeq" id="WP_307396612.1">
    <property type="nucleotide sequence ID" value="NZ_BAAADK010000008.1"/>
</dbReference>
<feature type="compositionally biased region" description="Acidic residues" evidence="6">
    <location>
        <begin position="184"/>
        <end position="206"/>
    </location>
</feature>
<gene>
    <name evidence="5" type="primary">rplY</name>
    <name evidence="5" type="synonym">ctc</name>
    <name evidence="9" type="ORF">J2S11_003505</name>
</gene>
<dbReference type="InterPro" id="IPR001021">
    <property type="entry name" value="Ribosomal_bL25_long"/>
</dbReference>
<keyword evidence="4 5" id="KW-0687">Ribonucleoprotein</keyword>
<keyword evidence="10" id="KW-1185">Reference proteome</keyword>
<dbReference type="NCBIfam" id="NF004133">
    <property type="entry name" value="PRK05618.2-4"/>
    <property type="match status" value="1"/>
</dbReference>
<protein>
    <recommendedName>
        <fullName evidence="5">Large ribosomal subunit protein bL25</fullName>
    </recommendedName>
    <alternativeName>
        <fullName evidence="5">General stress protein CTC</fullName>
    </alternativeName>
</protein>
<dbReference type="InterPro" id="IPR020056">
    <property type="entry name" value="Rbsml_bL25/Gln-tRNA_synth_N"/>
</dbReference>
<keyword evidence="3 5" id="KW-0689">Ribosomal protein</keyword>
<evidence type="ECO:0000256" key="2">
    <source>
        <dbReference type="ARBA" id="ARBA00022884"/>
    </source>
</evidence>
<dbReference type="InterPro" id="IPR011035">
    <property type="entry name" value="Ribosomal_bL25/Gln-tRNA_synth"/>
</dbReference>
<dbReference type="SUPFAM" id="SSF50715">
    <property type="entry name" value="Ribosomal protein L25-like"/>
    <property type="match status" value="1"/>
</dbReference>
<evidence type="ECO:0000256" key="1">
    <source>
        <dbReference type="ARBA" id="ARBA00022730"/>
    </source>
</evidence>
<evidence type="ECO:0000313" key="10">
    <source>
        <dbReference type="Proteomes" id="UP001235840"/>
    </source>
</evidence>
<dbReference type="GO" id="GO:0005840">
    <property type="term" value="C:ribosome"/>
    <property type="evidence" value="ECO:0007669"/>
    <property type="project" value="UniProtKB-KW"/>
</dbReference>
<evidence type="ECO:0000313" key="9">
    <source>
        <dbReference type="EMBL" id="MDQ0167580.1"/>
    </source>
</evidence>
<dbReference type="CDD" id="cd00495">
    <property type="entry name" value="Ribosomal_L25_TL5_CTC"/>
    <property type="match status" value="1"/>
</dbReference>
<dbReference type="HAMAP" id="MF_01334">
    <property type="entry name" value="Ribosomal_bL25_CTC"/>
    <property type="match status" value="1"/>
</dbReference>
<keyword evidence="2 5" id="KW-0694">RNA-binding</keyword>
<evidence type="ECO:0000259" key="8">
    <source>
        <dbReference type="Pfam" id="PF14693"/>
    </source>
</evidence>
<comment type="subunit">
    <text evidence="5">Part of the 50S ribosomal subunit; part of the 5S rRNA/L5/L18/L25 subcomplex. Contacts the 5S rRNA. Binds to the 5S rRNA independently of L5 and L18.</text>
</comment>
<evidence type="ECO:0000256" key="5">
    <source>
        <dbReference type="HAMAP-Rule" id="MF_01334"/>
    </source>
</evidence>
<dbReference type="InterPro" id="IPR020930">
    <property type="entry name" value="Ribosomal_uL5_bac-type"/>
</dbReference>
<dbReference type="InterPro" id="IPR037121">
    <property type="entry name" value="Ribosomal_bL25_C"/>
</dbReference>
<dbReference type="Gene3D" id="2.170.120.20">
    <property type="entry name" value="Ribosomal protein L25, beta domain"/>
    <property type="match status" value="1"/>
</dbReference>